<dbReference type="Pfam" id="PF05621">
    <property type="entry name" value="TniB"/>
    <property type="match status" value="1"/>
</dbReference>
<feature type="compositionally biased region" description="Basic residues" evidence="1">
    <location>
        <begin position="342"/>
        <end position="353"/>
    </location>
</feature>
<dbReference type="SUPFAM" id="SSF52540">
    <property type="entry name" value="P-loop containing nucleoside triphosphate hydrolases"/>
    <property type="match status" value="1"/>
</dbReference>
<dbReference type="Proteomes" id="UP000324797">
    <property type="component" value="Unassembled WGS sequence"/>
</dbReference>
<organism evidence="2 3">
    <name type="scientific">Bradyrhizobium hipponense</name>
    <dbReference type="NCBI Taxonomy" id="2605638"/>
    <lineage>
        <taxon>Bacteria</taxon>
        <taxon>Pseudomonadati</taxon>
        <taxon>Pseudomonadota</taxon>
        <taxon>Alphaproteobacteria</taxon>
        <taxon>Hyphomicrobiales</taxon>
        <taxon>Nitrobacteraceae</taxon>
        <taxon>Bradyrhizobium</taxon>
    </lineage>
</organism>
<evidence type="ECO:0000313" key="3">
    <source>
        <dbReference type="Proteomes" id="UP000324797"/>
    </source>
</evidence>
<dbReference type="InterPro" id="IPR027417">
    <property type="entry name" value="P-loop_NTPase"/>
</dbReference>
<dbReference type="AlphaFoldDB" id="A0A5S4YN52"/>
<protein>
    <submittedName>
        <fullName evidence="2">AAA family ATPase</fullName>
    </submittedName>
</protein>
<comment type="caution">
    <text evidence="2">The sequence shown here is derived from an EMBL/GenBank/DDBJ whole genome shotgun (WGS) entry which is preliminary data.</text>
</comment>
<dbReference type="Gene3D" id="3.40.50.300">
    <property type="entry name" value="P-loop containing nucleotide triphosphate hydrolases"/>
    <property type="match status" value="1"/>
</dbReference>
<sequence length="362" mass="41822">MSNMKRKRSLKEEMHSIFVAHPMFEEILDEISFYIEEYEPEGRAPAPCLPVVGPTGVGKSTLFEKLQRLYPRVPNARKVVLPDGAEYVCDYVPVVCITIPEKISIKDVAGAILKELGDPLWNRGSTAERTERIDRFLKYCETRALVFDESQRVMDRTGVITSQEFIDWIKGRHGMGRAAYFFFGLRRTADLFSQDSQFDRRWLSELEMMPYSWGKDDDEDLSSRDNFKGLLLAVAKQSPVPFHSELNCEDDDVAKRFFYASRGTAGDLKEKLLETAMTILTRRIRLHPVTPLVVDMELLSAAYKKASQRRIRAEGLFDPFSTKWDGRLPPPIQDDGYAIDKARRRRRRQRRSDRRREVDAAL</sequence>
<dbReference type="InterPro" id="IPR008868">
    <property type="entry name" value="TniB"/>
</dbReference>
<reference evidence="2 3" key="1">
    <citation type="submission" date="2019-08" db="EMBL/GenBank/DDBJ databases">
        <title>Bradyrhizobium hipponensis sp. nov., a rhizobium isolated from a Lupinus angustifolius root nodule in Tunisia.</title>
        <authorList>
            <person name="Off K."/>
            <person name="Rejili M."/>
            <person name="Mars M."/>
            <person name="Brachmann A."/>
            <person name="Marin M."/>
        </authorList>
    </citation>
    <scope>NUCLEOTIDE SEQUENCE [LARGE SCALE GENOMIC DNA]</scope>
    <source>
        <strain evidence="3">aSej3</strain>
    </source>
</reference>
<proteinExistence type="predicted"/>
<accession>A0A5S4YN52</accession>
<dbReference type="RefSeq" id="WP_148744361.1">
    <property type="nucleotide sequence ID" value="NZ_VSTH01000157.1"/>
</dbReference>
<evidence type="ECO:0000313" key="2">
    <source>
        <dbReference type="EMBL" id="TYO61769.1"/>
    </source>
</evidence>
<feature type="region of interest" description="Disordered" evidence="1">
    <location>
        <begin position="342"/>
        <end position="362"/>
    </location>
</feature>
<dbReference type="EMBL" id="VSTH01000157">
    <property type="protein sequence ID" value="TYO61769.1"/>
    <property type="molecule type" value="Genomic_DNA"/>
</dbReference>
<name>A0A5S4YN52_9BRAD</name>
<gene>
    <name evidence="2" type="ORF">FXV83_36310</name>
</gene>
<evidence type="ECO:0000256" key="1">
    <source>
        <dbReference type="SAM" id="MobiDB-lite"/>
    </source>
</evidence>
<keyword evidence="3" id="KW-1185">Reference proteome</keyword>